<dbReference type="AlphaFoldDB" id="A0A398CGV7"/>
<feature type="transmembrane region" description="Helical" evidence="1">
    <location>
        <begin position="377"/>
        <end position="395"/>
    </location>
</feature>
<keyword evidence="3" id="KW-1185">Reference proteome</keyword>
<keyword evidence="1" id="KW-1133">Transmembrane helix</keyword>
<dbReference type="GO" id="GO:0005886">
    <property type="term" value="C:plasma membrane"/>
    <property type="evidence" value="ECO:0007669"/>
    <property type="project" value="TreeGrafter"/>
</dbReference>
<dbReference type="SUPFAM" id="SSF82693">
    <property type="entry name" value="Multidrug efflux transporter AcrB pore domain, PN1, PN2, PC1 and PC2 subdomains"/>
    <property type="match status" value="3"/>
</dbReference>
<dbReference type="Gene3D" id="3.30.2090.10">
    <property type="entry name" value="Multidrug efflux transporter AcrB TolC docking domain, DN and DC subdomains"/>
    <property type="match status" value="2"/>
</dbReference>
<feature type="transmembrane region" description="Helical" evidence="1">
    <location>
        <begin position="918"/>
        <end position="941"/>
    </location>
</feature>
<feature type="transmembrane region" description="Helical" evidence="1">
    <location>
        <begin position="539"/>
        <end position="564"/>
    </location>
</feature>
<sequence length="1036" mass="111021">MQTGSREERENVNWLTRISLKNSVAVVILCILILGYGLYSATQIKQQTLPDLEFPAVFVQVVQPGASTEEMETEVTKPLEESLKSIQGYESLTSTSSENFANIAIQFPFGSDMDKLFNDIESALDKVSLPDKAEATVKRLSANTQPIYQAAIFSEGDNSQALEEKLQEDVVPKLQKLNGVSSVSLKGTTSELLNIVVDKEKAAQKGITLSAIQSALQSLDYALPLGTVTQEETTIPIRLTGSVDSLKQIEDLKLGAAAAQPGTASSPQQQASGVALLSDIAEIKTVSTQDEITRYNGEPSFVVQVVKNQDANTAEVSDEIKELLTSYQDKGELNVHVIRDQGEEIKESVSGLIREGLYGTLFCVLIIFLFLRNVRATLISIISLPISIFATIAVMNQMGYTLNIMTLGGIAVSIGRIVDDSIVVIENIYRWKQEKGEQLKGKELAFQATREVIGAVASSTVAMIVVFAPLAFVSGIIGEFFRPFSLAVVISILTSLLVAVMLIPVLGSKFFKRVKPHKQGGRLTDGFEKVIRGALKRKGIVLGASVLLLIGSLSLIPLLGVAFLPAGSVPTASIGITLPSKSGLEQTDKVSAKVESYLKELNETESYSVSIGSSGGNPLASSGGKNKATVTAQFVDGTDIDQLVDRMNTELPAIVTAEEEGTAINVKAGEQEGLVTGNNIDVSVFANNADNLAKAAQQIESLMKQSSDLKDITNNMNEVSPKWVLTLNQQGIDANVSPLLIMQLVGEQLRPVDAGTYTIDNKDRDITLSYDRQITSREELENVQVPTVGGLKKLKDVADITQQNAWIQVNHDDGKMYAQISGTVKKSDEVSAVTKKIEDNINSLSLPSGVEVTIGGGQQMIAEGFVNLGIAMVVAIGLVFLVMSMTFGGLLTPLIILSSLLFIPVGALGALFVTGQSLSMSGMIGMLMLIGIVVTNAVVLLDRVEKNRKSAGMPITEAIVEASKTRLRPILMTAFATMLALVPLALSGSSTSLISGGLAITVIGGLFTSTLLTLIVVPVVYELAWRKRKTKEAETF</sequence>
<protein>
    <submittedName>
        <fullName evidence="2">Efflux RND transporter permease subunit</fullName>
    </submittedName>
</protein>
<evidence type="ECO:0000313" key="3">
    <source>
        <dbReference type="Proteomes" id="UP000266340"/>
    </source>
</evidence>
<evidence type="ECO:0000313" key="2">
    <source>
        <dbReference type="EMBL" id="RIE01700.1"/>
    </source>
</evidence>
<name>A0A398CGV7_9BACL</name>
<dbReference type="Gene3D" id="3.30.70.1320">
    <property type="entry name" value="Multidrug efflux transporter AcrB pore domain like"/>
    <property type="match status" value="1"/>
</dbReference>
<keyword evidence="1" id="KW-0812">Transmembrane</keyword>
<feature type="transmembrane region" description="Helical" evidence="1">
    <location>
        <begin position="969"/>
        <end position="986"/>
    </location>
</feature>
<accession>A0A398CGV7</accession>
<comment type="caution">
    <text evidence="2">The sequence shown here is derived from an EMBL/GenBank/DDBJ whole genome shotgun (WGS) entry which is preliminary data.</text>
</comment>
<dbReference type="Gene3D" id="3.30.70.1430">
    <property type="entry name" value="Multidrug efflux transporter AcrB pore domain"/>
    <property type="match status" value="2"/>
</dbReference>
<feature type="transmembrane region" description="Helical" evidence="1">
    <location>
        <begin position="890"/>
        <end position="912"/>
    </location>
</feature>
<dbReference type="PANTHER" id="PTHR32063:SF0">
    <property type="entry name" value="SWARMING MOTILITY PROTEIN SWRC"/>
    <property type="match status" value="1"/>
</dbReference>
<dbReference type="Pfam" id="PF00873">
    <property type="entry name" value="ACR_tran"/>
    <property type="match status" value="1"/>
</dbReference>
<dbReference type="Proteomes" id="UP000266340">
    <property type="component" value="Unassembled WGS sequence"/>
</dbReference>
<dbReference type="SUPFAM" id="SSF82866">
    <property type="entry name" value="Multidrug efflux transporter AcrB transmembrane domain"/>
    <property type="match status" value="2"/>
</dbReference>
<proteinExistence type="predicted"/>
<evidence type="ECO:0000256" key="1">
    <source>
        <dbReference type="SAM" id="Phobius"/>
    </source>
</evidence>
<dbReference type="GO" id="GO:0042910">
    <property type="term" value="F:xenobiotic transmembrane transporter activity"/>
    <property type="evidence" value="ECO:0007669"/>
    <property type="project" value="TreeGrafter"/>
</dbReference>
<gene>
    <name evidence="2" type="ORF">D3H35_12870</name>
</gene>
<dbReference type="InterPro" id="IPR001036">
    <property type="entry name" value="Acrflvin-R"/>
</dbReference>
<feature type="transmembrane region" description="Helical" evidence="1">
    <location>
        <begin position="998"/>
        <end position="1021"/>
    </location>
</feature>
<dbReference type="PRINTS" id="PR00702">
    <property type="entry name" value="ACRIFLAVINRP"/>
</dbReference>
<reference evidence="2 3" key="1">
    <citation type="submission" date="2018-09" db="EMBL/GenBank/DDBJ databases">
        <title>Cohnella cavernae sp. nov., isolated from a karst cave.</title>
        <authorList>
            <person name="Zhu H."/>
        </authorList>
    </citation>
    <scope>NUCLEOTIDE SEQUENCE [LARGE SCALE GENOMIC DNA]</scope>
    <source>
        <strain evidence="2 3">K2E09-144</strain>
    </source>
</reference>
<dbReference type="PANTHER" id="PTHR32063">
    <property type="match status" value="1"/>
</dbReference>
<dbReference type="Gene3D" id="1.20.1640.10">
    <property type="entry name" value="Multidrug efflux transporter AcrB transmembrane domain"/>
    <property type="match status" value="2"/>
</dbReference>
<feature type="transmembrane region" description="Helical" evidence="1">
    <location>
        <begin position="864"/>
        <end position="883"/>
    </location>
</feature>
<dbReference type="EMBL" id="QXJM01000039">
    <property type="protein sequence ID" value="RIE01700.1"/>
    <property type="molecule type" value="Genomic_DNA"/>
</dbReference>
<dbReference type="Gene3D" id="3.30.70.1440">
    <property type="entry name" value="Multidrug efflux transporter AcrB pore domain"/>
    <property type="match status" value="1"/>
</dbReference>
<feature type="transmembrane region" description="Helical" evidence="1">
    <location>
        <begin position="20"/>
        <end position="39"/>
    </location>
</feature>
<feature type="transmembrane region" description="Helical" evidence="1">
    <location>
        <begin position="452"/>
        <end position="478"/>
    </location>
</feature>
<feature type="transmembrane region" description="Helical" evidence="1">
    <location>
        <begin position="484"/>
        <end position="506"/>
    </location>
</feature>
<dbReference type="SUPFAM" id="SSF82714">
    <property type="entry name" value="Multidrug efflux transporter AcrB TolC docking domain, DN and DC subdomains"/>
    <property type="match status" value="1"/>
</dbReference>
<keyword evidence="1" id="KW-0472">Membrane</keyword>
<organism evidence="2 3">
    <name type="scientific">Cohnella faecalis</name>
    <dbReference type="NCBI Taxonomy" id="2315694"/>
    <lineage>
        <taxon>Bacteria</taxon>
        <taxon>Bacillati</taxon>
        <taxon>Bacillota</taxon>
        <taxon>Bacilli</taxon>
        <taxon>Bacillales</taxon>
        <taxon>Paenibacillaceae</taxon>
        <taxon>Cohnella</taxon>
    </lineage>
</organism>
<dbReference type="InterPro" id="IPR027463">
    <property type="entry name" value="AcrB_DN_DC_subdom"/>
</dbReference>